<sequence>MWRSSLKYASLPRSKNQVNNLRPLRLGKDQKDKFFKFRRAKNIIKGLIPLVLVTGILISLAIFLITLSGTGSYVNYIFSGTSLHSSAGRVNVLLLGIAGGAHDGASLTDTIMIASYSLKTNQVYLFSIPRDLWLPAMRSKANAVYQIGLSQDSGLGLAKTVFGNVLGIPIHYGLRVDFRGFVQAIDAIDGVEVIVEKSFDDYLYPITGKENDLCGNAEEEKDFSEEEAAKLNIDPGKRKVLITPEGQIATDSAQEDKGIKYFSCRYEHVSFSKGKMNMNGSIALAFARSRHGTNGEGSDFARSKRQQKVIEAVRNKLLSIETLVNPQKVTDLTAALGKSIDTDISVKEAIEFYKLSKKLDKTYNFVLDDSPKSGLPDGRKSLFIHPPASDYGGAYILTSQDDDFSIVQDYVRKILEGEITEYEATASARTSN</sequence>
<keyword evidence="2" id="KW-0812">Transmembrane</keyword>
<evidence type="ECO:0000313" key="5">
    <source>
        <dbReference type="Proteomes" id="UP000177555"/>
    </source>
</evidence>
<name>A0A1F5JLI5_9BACT</name>
<dbReference type="PANTHER" id="PTHR33392:SF6">
    <property type="entry name" value="POLYISOPRENYL-TEICHOIC ACID--PEPTIDOGLYCAN TEICHOIC ACID TRANSFERASE TAGU"/>
    <property type="match status" value="1"/>
</dbReference>
<dbReference type="AlphaFoldDB" id="A0A1F5JLI5"/>
<dbReference type="Gene3D" id="3.40.630.190">
    <property type="entry name" value="LCP protein"/>
    <property type="match status" value="1"/>
</dbReference>
<evidence type="ECO:0000256" key="2">
    <source>
        <dbReference type="SAM" id="Phobius"/>
    </source>
</evidence>
<dbReference type="EMBL" id="MFCP01000005">
    <property type="protein sequence ID" value="OGE29503.1"/>
    <property type="molecule type" value="Genomic_DNA"/>
</dbReference>
<dbReference type="InterPro" id="IPR050922">
    <property type="entry name" value="LytR/CpsA/Psr_CW_biosynth"/>
</dbReference>
<dbReference type="Pfam" id="PF03816">
    <property type="entry name" value="LytR_cpsA_psr"/>
    <property type="match status" value="1"/>
</dbReference>
<evidence type="ECO:0000313" key="4">
    <source>
        <dbReference type="EMBL" id="OGE29503.1"/>
    </source>
</evidence>
<evidence type="ECO:0000259" key="3">
    <source>
        <dbReference type="Pfam" id="PF03816"/>
    </source>
</evidence>
<keyword evidence="2" id="KW-0472">Membrane</keyword>
<evidence type="ECO:0000256" key="1">
    <source>
        <dbReference type="ARBA" id="ARBA00006068"/>
    </source>
</evidence>
<comment type="caution">
    <text evidence="4">The sequence shown here is derived from an EMBL/GenBank/DDBJ whole genome shotgun (WGS) entry which is preliminary data.</text>
</comment>
<feature type="transmembrane region" description="Helical" evidence="2">
    <location>
        <begin position="46"/>
        <end position="67"/>
    </location>
</feature>
<dbReference type="Proteomes" id="UP000177555">
    <property type="component" value="Unassembled WGS sequence"/>
</dbReference>
<accession>A0A1F5JLI5</accession>
<proteinExistence type="inferred from homology"/>
<gene>
    <name evidence="4" type="ORF">A2867_00860</name>
</gene>
<dbReference type="PANTHER" id="PTHR33392">
    <property type="entry name" value="POLYISOPRENYL-TEICHOIC ACID--PEPTIDOGLYCAN TEICHOIC ACID TRANSFERASE TAGU"/>
    <property type="match status" value="1"/>
</dbReference>
<comment type="similarity">
    <text evidence="1">Belongs to the LytR/CpsA/Psr (LCP) family.</text>
</comment>
<feature type="domain" description="Cell envelope-related transcriptional attenuator" evidence="3">
    <location>
        <begin position="108"/>
        <end position="318"/>
    </location>
</feature>
<keyword evidence="2" id="KW-1133">Transmembrane helix</keyword>
<organism evidence="4 5">
    <name type="scientific">Candidatus Daviesbacteria bacterium RIFCSPHIGHO2_01_FULL_40_11</name>
    <dbReference type="NCBI Taxonomy" id="1797762"/>
    <lineage>
        <taxon>Bacteria</taxon>
        <taxon>Candidatus Daviesiibacteriota</taxon>
    </lineage>
</organism>
<dbReference type="InterPro" id="IPR004474">
    <property type="entry name" value="LytR_CpsA_psr"/>
</dbReference>
<reference evidence="4 5" key="1">
    <citation type="journal article" date="2016" name="Nat. Commun.">
        <title>Thousands of microbial genomes shed light on interconnected biogeochemical processes in an aquifer system.</title>
        <authorList>
            <person name="Anantharaman K."/>
            <person name="Brown C.T."/>
            <person name="Hug L.A."/>
            <person name="Sharon I."/>
            <person name="Castelle C.J."/>
            <person name="Probst A.J."/>
            <person name="Thomas B.C."/>
            <person name="Singh A."/>
            <person name="Wilkins M.J."/>
            <person name="Karaoz U."/>
            <person name="Brodie E.L."/>
            <person name="Williams K.H."/>
            <person name="Hubbard S.S."/>
            <person name="Banfield J.F."/>
        </authorList>
    </citation>
    <scope>NUCLEOTIDE SEQUENCE [LARGE SCALE GENOMIC DNA]</scope>
</reference>
<protein>
    <recommendedName>
        <fullName evidence="3">Cell envelope-related transcriptional attenuator domain-containing protein</fullName>
    </recommendedName>
</protein>